<name>A0A6H1NWH1_PRIMG</name>
<feature type="chain" id="PRO_5026124736" evidence="2">
    <location>
        <begin position="24"/>
        <end position="213"/>
    </location>
</feature>
<dbReference type="InterPro" id="IPR025453">
    <property type="entry name" value="DUF4309"/>
</dbReference>
<reference evidence="3 4" key="1">
    <citation type="submission" date="2020-04" db="EMBL/GenBank/DDBJ databases">
        <title>Genome-Wide Identification of 5-Methylcytosine Sites in Bacterial Genomes By High-Throughput Sequencing of MspJI Restriction Fragments.</title>
        <authorList>
            <person name="Wu V."/>
        </authorList>
    </citation>
    <scope>NUCLEOTIDE SEQUENCE [LARGE SCALE GENOMIC DNA]</scope>
    <source>
        <strain evidence="3 4">S2</strain>
    </source>
</reference>
<evidence type="ECO:0000256" key="2">
    <source>
        <dbReference type="SAM" id="SignalP"/>
    </source>
</evidence>
<accession>A0A6H1NWH1</accession>
<dbReference type="AlphaFoldDB" id="A0A6H1NWH1"/>
<organism evidence="3 4">
    <name type="scientific">Priestia megaterium</name>
    <name type="common">Bacillus megaterium</name>
    <dbReference type="NCBI Taxonomy" id="1404"/>
    <lineage>
        <taxon>Bacteria</taxon>
        <taxon>Bacillati</taxon>
        <taxon>Bacillota</taxon>
        <taxon>Bacilli</taxon>
        <taxon>Bacillales</taxon>
        <taxon>Bacillaceae</taxon>
        <taxon>Priestia</taxon>
    </lineage>
</organism>
<dbReference type="EMBL" id="CP051128">
    <property type="protein sequence ID" value="QIZ05585.1"/>
    <property type="molecule type" value="Genomic_DNA"/>
</dbReference>
<evidence type="ECO:0000256" key="1">
    <source>
        <dbReference type="SAM" id="MobiDB-lite"/>
    </source>
</evidence>
<evidence type="ECO:0000313" key="4">
    <source>
        <dbReference type="Proteomes" id="UP000501868"/>
    </source>
</evidence>
<feature type="signal peptide" evidence="2">
    <location>
        <begin position="1"/>
        <end position="23"/>
    </location>
</feature>
<protein>
    <submittedName>
        <fullName evidence="3">DUF4309 domain-containing protein</fullName>
    </submittedName>
</protein>
<proteinExistence type="predicted"/>
<sequence>MKRLGRICFIPCLFVLLAGCSNDHEKQSTTSPPKQSTSSPNTDSPNPAPPKNEPTNPSNHQSNSQQNTTDYKSATLINEIVTLAKVGTVKECSFPVDTTVIDEVIAKWGKPDQEDFVAGNRYFTYTSHGVVFGVNKGEQIFDVRSYSKEIQQITFDEVKGVLGKPDEVRYSGRDTIWVYNVNEKFQLKFVGSKSTVDHISVYYPAGAKNQMAG</sequence>
<keyword evidence="2" id="KW-0732">Signal</keyword>
<dbReference type="Proteomes" id="UP000501868">
    <property type="component" value="Chromosome"/>
</dbReference>
<reference evidence="3 4" key="2">
    <citation type="submission" date="2020-04" db="EMBL/GenBank/DDBJ databases">
        <authorList>
            <person name="Fomenkov A."/>
            <person name="Anton B.P."/>
            <person name="Roberts R.J."/>
        </authorList>
    </citation>
    <scope>NUCLEOTIDE SEQUENCE [LARGE SCALE GENOMIC DNA]</scope>
    <source>
        <strain evidence="3 4">S2</strain>
    </source>
</reference>
<feature type="compositionally biased region" description="Low complexity" evidence="1">
    <location>
        <begin position="28"/>
        <end position="45"/>
    </location>
</feature>
<feature type="compositionally biased region" description="Low complexity" evidence="1">
    <location>
        <begin position="54"/>
        <end position="68"/>
    </location>
</feature>
<dbReference type="Pfam" id="PF14172">
    <property type="entry name" value="DUF4309"/>
    <property type="match status" value="1"/>
</dbReference>
<feature type="region of interest" description="Disordered" evidence="1">
    <location>
        <begin position="23"/>
        <end position="68"/>
    </location>
</feature>
<evidence type="ECO:0000313" key="3">
    <source>
        <dbReference type="EMBL" id="QIZ05585.1"/>
    </source>
</evidence>
<gene>
    <name evidence="3" type="ORF">HFZ78_01530</name>
</gene>
<dbReference type="PROSITE" id="PS51257">
    <property type="entry name" value="PROKAR_LIPOPROTEIN"/>
    <property type="match status" value="1"/>
</dbReference>